<protein>
    <submittedName>
        <fullName evidence="1">OsmC family protein</fullName>
    </submittedName>
</protein>
<dbReference type="EMBL" id="JAGQHR010000194">
    <property type="protein sequence ID" value="MCA9727588.1"/>
    <property type="molecule type" value="Genomic_DNA"/>
</dbReference>
<dbReference type="InterPro" id="IPR036102">
    <property type="entry name" value="OsmC/Ohrsf"/>
</dbReference>
<reference evidence="1" key="1">
    <citation type="submission" date="2020-04" db="EMBL/GenBank/DDBJ databases">
        <authorList>
            <person name="Zhang T."/>
        </authorList>
    </citation>
    <scope>NUCLEOTIDE SEQUENCE</scope>
    <source>
        <strain evidence="1">HKST-UBA01</strain>
    </source>
</reference>
<dbReference type="Proteomes" id="UP000697710">
    <property type="component" value="Unassembled WGS sequence"/>
</dbReference>
<accession>A0A956RNY3</accession>
<proteinExistence type="predicted"/>
<feature type="non-terminal residue" evidence="1">
    <location>
        <position position="1"/>
    </location>
</feature>
<dbReference type="SUPFAM" id="SSF82784">
    <property type="entry name" value="OsmC-like"/>
    <property type="match status" value="1"/>
</dbReference>
<evidence type="ECO:0000313" key="1">
    <source>
        <dbReference type="EMBL" id="MCA9727588.1"/>
    </source>
</evidence>
<organism evidence="1 2">
    <name type="scientific">Eiseniibacteriota bacterium</name>
    <dbReference type="NCBI Taxonomy" id="2212470"/>
    <lineage>
        <taxon>Bacteria</taxon>
        <taxon>Candidatus Eiseniibacteriota</taxon>
    </lineage>
</organism>
<dbReference type="Pfam" id="PF02566">
    <property type="entry name" value="OsmC"/>
    <property type="match status" value="1"/>
</dbReference>
<dbReference type="InterPro" id="IPR015946">
    <property type="entry name" value="KH_dom-like_a/b"/>
</dbReference>
<dbReference type="PANTHER" id="PTHR39624">
    <property type="entry name" value="PROTEIN INVOLVED IN RIMO-MEDIATED BETA-METHYLTHIOLATION OF RIBOSOMAL PROTEIN S12 YCAO"/>
    <property type="match status" value="1"/>
</dbReference>
<dbReference type="InterPro" id="IPR003718">
    <property type="entry name" value="OsmC/Ohr_fam"/>
</dbReference>
<dbReference type="PANTHER" id="PTHR39624:SF2">
    <property type="entry name" value="OSMC-LIKE PROTEIN"/>
    <property type="match status" value="1"/>
</dbReference>
<comment type="caution">
    <text evidence="1">The sequence shown here is derived from an EMBL/GenBank/DDBJ whole genome shotgun (WGS) entry which is preliminary data.</text>
</comment>
<dbReference type="AlphaFoldDB" id="A0A956RNY3"/>
<dbReference type="Gene3D" id="3.30.300.20">
    <property type="match status" value="1"/>
</dbReference>
<gene>
    <name evidence="1" type="ORF">KC729_07890</name>
</gene>
<evidence type="ECO:0000313" key="2">
    <source>
        <dbReference type="Proteomes" id="UP000697710"/>
    </source>
</evidence>
<reference evidence="1" key="2">
    <citation type="journal article" date="2021" name="Microbiome">
        <title>Successional dynamics and alternative stable states in a saline activated sludge microbial community over 9 years.</title>
        <authorList>
            <person name="Wang Y."/>
            <person name="Ye J."/>
            <person name="Ju F."/>
            <person name="Liu L."/>
            <person name="Boyd J.A."/>
            <person name="Deng Y."/>
            <person name="Parks D.H."/>
            <person name="Jiang X."/>
            <person name="Yin X."/>
            <person name="Woodcroft B.J."/>
            <person name="Tyson G.W."/>
            <person name="Hugenholtz P."/>
            <person name="Polz M.F."/>
            <person name="Zhang T."/>
        </authorList>
    </citation>
    <scope>NUCLEOTIDE SEQUENCE</scope>
    <source>
        <strain evidence="1">HKST-UBA01</strain>
    </source>
</reference>
<sequence length="88" mass="10241">TSMTLRIYAKHKGLPLESVQVTLRHQKIHAKDCEDCQSESGKIDEIERELRLTGDLTPEQRERMLEIADRCPVHKTLFGEKKVRTRLV</sequence>
<name>A0A956RNY3_UNCEI</name>